<dbReference type="RefSeq" id="XP_041292097.1">
    <property type="nucleotide sequence ID" value="XM_041441608.1"/>
</dbReference>
<dbReference type="EMBL" id="JABBWM010000032">
    <property type="protein sequence ID" value="KAG2107219.1"/>
    <property type="molecule type" value="Genomic_DNA"/>
</dbReference>
<feature type="region of interest" description="Disordered" evidence="1">
    <location>
        <begin position="450"/>
        <end position="473"/>
    </location>
</feature>
<name>A0A9P7F5C5_9AGAM</name>
<keyword evidence="3" id="KW-1185">Reference proteome</keyword>
<dbReference type="Proteomes" id="UP000823399">
    <property type="component" value="Unassembled WGS sequence"/>
</dbReference>
<accession>A0A9P7F5C5</accession>
<evidence type="ECO:0000313" key="2">
    <source>
        <dbReference type="EMBL" id="KAG2107219.1"/>
    </source>
</evidence>
<evidence type="ECO:0000256" key="1">
    <source>
        <dbReference type="SAM" id="MobiDB-lite"/>
    </source>
</evidence>
<evidence type="ECO:0000313" key="3">
    <source>
        <dbReference type="Proteomes" id="UP000823399"/>
    </source>
</evidence>
<dbReference type="GeneID" id="64703867"/>
<protein>
    <submittedName>
        <fullName evidence="2">Uncharacterized protein</fullName>
    </submittedName>
</protein>
<reference evidence="2" key="1">
    <citation type="journal article" date="2020" name="New Phytol.">
        <title>Comparative genomics reveals dynamic genome evolution in host specialist ectomycorrhizal fungi.</title>
        <authorList>
            <person name="Lofgren L.A."/>
            <person name="Nguyen N.H."/>
            <person name="Vilgalys R."/>
            <person name="Ruytinx J."/>
            <person name="Liao H.L."/>
            <person name="Branco S."/>
            <person name="Kuo A."/>
            <person name="LaButti K."/>
            <person name="Lipzen A."/>
            <person name="Andreopoulos W."/>
            <person name="Pangilinan J."/>
            <person name="Riley R."/>
            <person name="Hundley H."/>
            <person name="Na H."/>
            <person name="Barry K."/>
            <person name="Grigoriev I.V."/>
            <person name="Stajich J.E."/>
            <person name="Kennedy P.G."/>
        </authorList>
    </citation>
    <scope>NUCLEOTIDE SEQUENCE</scope>
    <source>
        <strain evidence="2">FC423</strain>
    </source>
</reference>
<dbReference type="AlphaFoldDB" id="A0A9P7F5C5"/>
<comment type="caution">
    <text evidence="2">The sequence shown here is derived from an EMBL/GenBank/DDBJ whole genome shotgun (WGS) entry which is preliminary data.</text>
</comment>
<dbReference type="OrthoDB" id="2676181at2759"/>
<gene>
    <name evidence="2" type="ORF">F5147DRAFT_774438</name>
</gene>
<sequence>MQRRRGPKPWATAEQQKFLLSLLSKYIICQKAKVYTAFFLNMWVAFEVQWPEHKRAIMGVPLEGDLTAAQTKILTDAKTGLKGALDLSETLNGGDEVSGRAPQEVEVYSQIFYNERVKEEADAAIKAEGITTRGQKLVKRKDLTRTKYAAEDDGIKAQVQERHQEALVNWKKKCELARASFVPEVEQEEKIKAFSKLGAHLDRIFRHLSHKTGGLKFTCIAGGQNPAMGDVVVLDYHLGETEMGDEFLAEYAGFSEVQTAYANFVKLALAHDDKMVASALDAGTIADELADKSDNIFWEGSEEEEEKAAEEEENVRENEELGVINDIELGLNGLYEFDRVMDDQRPMVDSSPAPVTAWTTTVAPTITDDNIVPPTFDQFDISSLDMSAIDDFIASLPPYDPFTSGLDNLDFSFMDDSSDSFDYQYSLPIAHEPTDHILPAFSGYTAMSSNTPLSRSNHLPPATPLASTSSMNVTDSNTFDPLAGLEEEGPCRTTRHHVPSTREHVLNAIRSSSARVHPPVSVDKENNKRRKGNTIGAAPQSRKKQKHA</sequence>
<proteinExistence type="predicted"/>
<organism evidence="2 3">
    <name type="scientific">Suillus discolor</name>
    <dbReference type="NCBI Taxonomy" id="1912936"/>
    <lineage>
        <taxon>Eukaryota</taxon>
        <taxon>Fungi</taxon>
        <taxon>Dikarya</taxon>
        <taxon>Basidiomycota</taxon>
        <taxon>Agaricomycotina</taxon>
        <taxon>Agaricomycetes</taxon>
        <taxon>Agaricomycetidae</taxon>
        <taxon>Boletales</taxon>
        <taxon>Suillineae</taxon>
        <taxon>Suillaceae</taxon>
        <taxon>Suillus</taxon>
    </lineage>
</organism>
<feature type="region of interest" description="Disordered" evidence="1">
    <location>
        <begin position="508"/>
        <end position="548"/>
    </location>
</feature>